<dbReference type="SUPFAM" id="SSF53335">
    <property type="entry name" value="S-adenosyl-L-methionine-dependent methyltransferases"/>
    <property type="match status" value="1"/>
</dbReference>
<organism evidence="2 3">
    <name type="scientific">Ferruginivarius sediminum</name>
    <dbReference type="NCBI Taxonomy" id="2661937"/>
    <lineage>
        <taxon>Bacteria</taxon>
        <taxon>Pseudomonadati</taxon>
        <taxon>Pseudomonadota</taxon>
        <taxon>Alphaproteobacteria</taxon>
        <taxon>Rhodospirillales</taxon>
        <taxon>Rhodospirillaceae</taxon>
        <taxon>Ferruginivarius</taxon>
    </lineage>
</organism>
<evidence type="ECO:0000313" key="2">
    <source>
        <dbReference type="EMBL" id="RDD63492.1"/>
    </source>
</evidence>
<dbReference type="InterPro" id="IPR035248">
    <property type="entry name" value="PRMT5_C"/>
</dbReference>
<gene>
    <name evidence="2" type="ORF">DRB17_03350</name>
</gene>
<dbReference type="PANTHER" id="PTHR11006">
    <property type="entry name" value="PROTEIN ARGININE N-METHYLTRANSFERASE"/>
    <property type="match status" value="1"/>
</dbReference>
<dbReference type="GO" id="GO:0032259">
    <property type="term" value="P:methylation"/>
    <property type="evidence" value="ECO:0007669"/>
    <property type="project" value="UniProtKB-KW"/>
</dbReference>
<dbReference type="Gene3D" id="3.40.50.150">
    <property type="entry name" value="Vaccinia Virus protein VP39"/>
    <property type="match status" value="1"/>
</dbReference>
<dbReference type="GO" id="GO:0016274">
    <property type="term" value="F:protein-arginine N-methyltransferase activity"/>
    <property type="evidence" value="ECO:0007669"/>
    <property type="project" value="InterPro"/>
</dbReference>
<dbReference type="CDD" id="cd02440">
    <property type="entry name" value="AdoMet_MTases"/>
    <property type="match status" value="1"/>
</dbReference>
<dbReference type="InterPro" id="IPR025799">
    <property type="entry name" value="Arg_MeTrfase"/>
</dbReference>
<dbReference type="Pfam" id="PF06325">
    <property type="entry name" value="PrmA"/>
    <property type="match status" value="1"/>
</dbReference>
<dbReference type="InterPro" id="IPR029063">
    <property type="entry name" value="SAM-dependent_MTases_sf"/>
</dbReference>
<protein>
    <submittedName>
        <fullName evidence="2">Methyltransferase domain-containing protein</fullName>
    </submittedName>
</protein>
<comment type="caution">
    <text evidence="2">The sequence shown here is derived from an EMBL/GenBank/DDBJ whole genome shotgun (WGS) entry which is preliminary data.</text>
</comment>
<feature type="domain" description="PRMT5 oligomerisation" evidence="1">
    <location>
        <begin position="276"/>
        <end position="354"/>
    </location>
</feature>
<dbReference type="PROSITE" id="PS51678">
    <property type="entry name" value="SAM_MT_PRMT"/>
    <property type="match status" value="1"/>
</dbReference>
<dbReference type="AlphaFoldDB" id="A0A369TF85"/>
<keyword evidence="2" id="KW-0489">Methyltransferase</keyword>
<dbReference type="EMBL" id="QPMH01000002">
    <property type="protein sequence ID" value="RDD63492.1"/>
    <property type="molecule type" value="Genomic_DNA"/>
</dbReference>
<dbReference type="Pfam" id="PF17286">
    <property type="entry name" value="PRMT5_C"/>
    <property type="match status" value="1"/>
</dbReference>
<dbReference type="Gene3D" id="2.70.160.11">
    <property type="entry name" value="Hnrnp arginine n-methyltransferase1"/>
    <property type="match status" value="1"/>
</dbReference>
<name>A0A369TF85_9PROT</name>
<evidence type="ECO:0000259" key="1">
    <source>
        <dbReference type="Pfam" id="PF17286"/>
    </source>
</evidence>
<accession>A0A369TF85</accession>
<keyword evidence="2" id="KW-0808">Transferase</keyword>
<reference evidence="2 3" key="1">
    <citation type="submission" date="2018-07" db="EMBL/GenBank/DDBJ databases">
        <title>Venubactetium sediminum gen. nov., sp. nov., isolated from a marine solar saltern.</title>
        <authorList>
            <person name="Wang S."/>
        </authorList>
    </citation>
    <scope>NUCLEOTIDE SEQUENCE [LARGE SCALE GENOMIC DNA]</scope>
    <source>
        <strain evidence="2 3">WD2A32</strain>
    </source>
</reference>
<proteinExistence type="predicted"/>
<dbReference type="Proteomes" id="UP000253941">
    <property type="component" value="Unassembled WGS sequence"/>
</dbReference>
<dbReference type="PANTHER" id="PTHR11006:SF4">
    <property type="entry name" value="PROTEIN ARGININE N-METHYLTRANSFERASE 7"/>
    <property type="match status" value="1"/>
</dbReference>
<sequence>MRIGAIASVRLMHAGNINLRYRPPDCRAAGLGRLGTEGRMTVETKVSTKYEPEELWFPCSLDIMGWDEHFHNLMLNDRLRMAVYKKAVKNAIEPGMAVLDLGTGTGILARWALEAGAARVYGIEVSRKILDIAEANLAQAGVADRFTPINDLSYNVELPEKVDIIVSEIIGNIGDNEDCAPILADARDRFLKPGGTMLPQRLTPYFVPVASPATNAQIQRGVCKSISAEQDLQVLLDRLGVADPCEVYYDVVIPRSRHLAEPLAGRTLDFFSDGGETAYSFSLTFTATADGEVTGIKGYFIAQLTDRDVLDISGDDPVSGTASDSWKHCYMPLARPLRVKAGDRIRLDVERWPEKNESSAFAFRYRWRAEVLGDGA</sequence>
<evidence type="ECO:0000313" key="3">
    <source>
        <dbReference type="Proteomes" id="UP000253941"/>
    </source>
</evidence>
<dbReference type="GO" id="GO:0042054">
    <property type="term" value="F:histone methyltransferase activity"/>
    <property type="evidence" value="ECO:0007669"/>
    <property type="project" value="TreeGrafter"/>
</dbReference>
<keyword evidence="3" id="KW-1185">Reference proteome</keyword>